<keyword evidence="1" id="KW-1133">Transmembrane helix</keyword>
<dbReference type="PATRIC" id="fig|1227493.4.peg.3859"/>
<organism evidence="2 3">
    <name type="scientific">Natrialba hulunbeirensis JCM 10989</name>
    <dbReference type="NCBI Taxonomy" id="1227493"/>
    <lineage>
        <taxon>Archaea</taxon>
        <taxon>Methanobacteriati</taxon>
        <taxon>Methanobacteriota</taxon>
        <taxon>Stenosarchaea group</taxon>
        <taxon>Halobacteria</taxon>
        <taxon>Halobacteriales</taxon>
        <taxon>Natrialbaceae</taxon>
        <taxon>Natrialba</taxon>
    </lineage>
</organism>
<gene>
    <name evidence="2" type="ORF">C483_19180</name>
</gene>
<evidence type="ECO:0000256" key="1">
    <source>
        <dbReference type="SAM" id="Phobius"/>
    </source>
</evidence>
<accession>L9ZJQ5</accession>
<proteinExistence type="predicted"/>
<dbReference type="EMBL" id="AOIM01000043">
    <property type="protein sequence ID" value="ELY86564.1"/>
    <property type="molecule type" value="Genomic_DNA"/>
</dbReference>
<evidence type="ECO:0000313" key="3">
    <source>
        <dbReference type="Proteomes" id="UP000011519"/>
    </source>
</evidence>
<comment type="caution">
    <text evidence="2">The sequence shown here is derived from an EMBL/GenBank/DDBJ whole genome shotgun (WGS) entry which is preliminary data.</text>
</comment>
<feature type="transmembrane region" description="Helical" evidence="1">
    <location>
        <begin position="112"/>
        <end position="131"/>
    </location>
</feature>
<keyword evidence="3" id="KW-1185">Reference proteome</keyword>
<dbReference type="OrthoDB" id="262791at2157"/>
<reference evidence="2 3" key="1">
    <citation type="journal article" date="2014" name="PLoS Genet.">
        <title>Phylogenetically driven sequencing of extremely halophilic archaea reveals strategies for static and dynamic osmo-response.</title>
        <authorList>
            <person name="Becker E.A."/>
            <person name="Seitzer P.M."/>
            <person name="Tritt A."/>
            <person name="Larsen D."/>
            <person name="Krusor M."/>
            <person name="Yao A.I."/>
            <person name="Wu D."/>
            <person name="Madern D."/>
            <person name="Eisen J.A."/>
            <person name="Darling A.E."/>
            <person name="Facciotti M.T."/>
        </authorList>
    </citation>
    <scope>NUCLEOTIDE SEQUENCE [LARGE SCALE GENOMIC DNA]</scope>
    <source>
        <strain evidence="2 3">JCM 10989</strain>
    </source>
</reference>
<dbReference type="AlphaFoldDB" id="L9ZJQ5"/>
<dbReference type="Proteomes" id="UP000011519">
    <property type="component" value="Unassembled WGS sequence"/>
</dbReference>
<dbReference type="STRING" id="1227493.C483_19180"/>
<evidence type="ECO:0000313" key="2">
    <source>
        <dbReference type="EMBL" id="ELY86564.1"/>
    </source>
</evidence>
<protein>
    <submittedName>
        <fullName evidence="2">Uncharacterized protein</fullName>
    </submittedName>
</protein>
<keyword evidence="1" id="KW-0472">Membrane</keyword>
<keyword evidence="1" id="KW-0812">Transmembrane</keyword>
<name>L9ZJQ5_9EURY</name>
<sequence>MKWRCTWCGKPHAENDPPCDSCGHNTFEEAIVRQDETGQTGQNSQTGHSTIQTVDTGTTYVWVCSNCGRQHVKNNPPCARCGEHDLEKTEQNYEELETELQTPSWFEVAKPYLPVFGVIGIVLLLFGTGIISPSVIPGIGSPTPPDAPGDSSEAAGIDLDAVEAEVVEQLAAERVDGSPTIDDALMDYATYHNRVFIEDEYGDGSHSPERPSEFGVSCQSDLVSAPLSPLEDEINSYANAGEDELAADVTEVLVELESVTEEYDVASNGFDLHVAPDGTIYVFYAAC</sequence>
<dbReference type="RefSeq" id="WP_006654952.1">
    <property type="nucleotide sequence ID" value="NZ_AOIM01000043.1"/>
</dbReference>